<protein>
    <recommendedName>
        <fullName evidence="7">TPR-like protein</fullName>
    </recommendedName>
</protein>
<dbReference type="PANTHER" id="PTHR23083">
    <property type="entry name" value="TETRATRICOPEPTIDE REPEAT PROTEIN, TPR"/>
    <property type="match status" value="1"/>
</dbReference>
<accession>A0A9P6D8F1</accession>
<evidence type="ECO:0008006" key="7">
    <source>
        <dbReference type="Google" id="ProtNLM"/>
    </source>
</evidence>
<feature type="compositionally biased region" description="Low complexity" evidence="4">
    <location>
        <begin position="836"/>
        <end position="858"/>
    </location>
</feature>
<feature type="compositionally biased region" description="Basic and acidic residues" evidence="4">
    <location>
        <begin position="877"/>
        <end position="889"/>
    </location>
</feature>
<feature type="compositionally biased region" description="Pro residues" evidence="4">
    <location>
        <begin position="1013"/>
        <end position="1023"/>
    </location>
</feature>
<feature type="region of interest" description="Disordered" evidence="4">
    <location>
        <begin position="1004"/>
        <end position="1036"/>
    </location>
</feature>
<dbReference type="Gene3D" id="1.25.40.10">
    <property type="entry name" value="Tetratricopeptide repeat domain"/>
    <property type="match status" value="2"/>
</dbReference>
<dbReference type="OrthoDB" id="29013at2759"/>
<dbReference type="SMART" id="SM00028">
    <property type="entry name" value="TPR"/>
    <property type="match status" value="4"/>
</dbReference>
<sequence length="1209" mass="132441">MASSGKDKHYWTQLRSALTAGQWNTQHPSTTPNGIALTWKELFRKFNKHCRGFEDVCEVASKTRLLGLFLSANSKDEDQDDPLPPGRELLIGDECILPEERVAEGQEAFDELKKLEASNFDTLNFALAYYAYALGRPEECISQLSKVPDVSHVQNHIPSIPASLRSNSLSLSLQVPSTVGTSLSSGSGSVASAASTVSIDEIKDGRAWAMTETMRSICLQGMSYEKVSGMAPLKSYGGALPLLSLFESELGTLAAMAPLTTTPAGTLDFKHFSHFRELWRWIERLLWRAIALCATSSNLQVVDSTRVDSIWVWLKHYMAFSTYWPPSFRTQHRSIILSLHLRSLVILYTSPSSADSSKSPQWLQVARSVVAECRSVLSVCTHFPRAGERNAKVEDFVDLCVAVWEASGAMGEHSGWVIDVLWWATRLTFNSPRIFRHMTRLFYVSGDTSLAKRTLKLYIQVVGKAYQTLTSDGGNPDSVPDEMPKEVLSGEPEVDTDRNWVEILCQGARMLCKSAASAKEGFMDDLKDAGETIEKAKTRLDSSEADLVAAVQLAEGIWRGVLALKSAIVYIANDPYARPGNLALCHERLLESLATRPTPSAAYHLALSYSRPGPTQDIEQAIAYAAQAMEGDPKEVRYWHLMGLLLSGAEKWQAALEILDSGADIGEATQGDDAGGDEEATETVNADVDTLTPDPLRTPNGFGGASNHSAADIRRNGPQSTRAPSLHPSYFSGSGSDGVDSDMPLLALLPDNAGTIPPSSSLLGPMPDHPKPSTQERFELSLQLRMSQVAVIEYVEGAEAADPKWMDVFAWVAEKRGVIAQQPRSSLDGGRPPQPLLSSQSRPNNEGNGELNGGNMPPTSMPPPIPINILPATPDANYDRFIPDNRTSSDTEMPNTGEASDEEGTHPHHHHHHLPSLHVSKRSQSSERDSSKASKRVQKFVKSGVHKGQATITTISKKIGNGVVRNGPLRRSTSTPDFHAALRPSSYQASSIHSRKRLSSIIHSHDSHSFTESPPPLPPPPLPSNSEQTRKLNSRTKKDNRLLSDLWLMSAATFRRLGKIEQAKGSIQEAEVRDEDNPNVWVQLGLYYTALGHTRHAIDAFHKAMFIDPDDISASVHLCRLYLGAPDMASASHIKRRPPLPDHVDLAAGILSDLTKGAGWDVPEAWYYLAKAYGLQGRKEGERESLERALRLAEGRAVRDVGAALGWCL</sequence>
<evidence type="ECO:0000256" key="2">
    <source>
        <dbReference type="ARBA" id="ARBA00038251"/>
    </source>
</evidence>
<feature type="compositionally biased region" description="Basic residues" evidence="4">
    <location>
        <begin position="907"/>
        <end position="921"/>
    </location>
</feature>
<dbReference type="InterPro" id="IPR011990">
    <property type="entry name" value="TPR-like_helical_dom_sf"/>
</dbReference>
<evidence type="ECO:0000256" key="3">
    <source>
        <dbReference type="PROSITE-ProRule" id="PRU00339"/>
    </source>
</evidence>
<feature type="region of interest" description="Disordered" evidence="4">
    <location>
        <begin position="822"/>
        <end position="947"/>
    </location>
</feature>
<keyword evidence="6" id="KW-1185">Reference proteome</keyword>
<dbReference type="EMBL" id="MU154548">
    <property type="protein sequence ID" value="KAF9496896.1"/>
    <property type="molecule type" value="Genomic_DNA"/>
</dbReference>
<dbReference type="SUPFAM" id="SSF48452">
    <property type="entry name" value="TPR-like"/>
    <property type="match status" value="2"/>
</dbReference>
<dbReference type="InterPro" id="IPR051722">
    <property type="entry name" value="Endocytosis_PI4K-reg_protein"/>
</dbReference>
<feature type="repeat" description="TPR" evidence="3">
    <location>
        <begin position="1078"/>
        <end position="1111"/>
    </location>
</feature>
<evidence type="ECO:0000313" key="5">
    <source>
        <dbReference type="EMBL" id="KAF9496896.1"/>
    </source>
</evidence>
<dbReference type="PANTHER" id="PTHR23083:SF464">
    <property type="entry name" value="TETRATRICOPEPTIDE REPEAT DOMAIN 7, ISOFORM A"/>
    <property type="match status" value="1"/>
</dbReference>
<evidence type="ECO:0000313" key="6">
    <source>
        <dbReference type="Proteomes" id="UP000807025"/>
    </source>
</evidence>
<dbReference type="PROSITE" id="PS50005">
    <property type="entry name" value="TPR"/>
    <property type="match status" value="1"/>
</dbReference>
<feature type="region of interest" description="Disordered" evidence="4">
    <location>
        <begin position="667"/>
        <end position="737"/>
    </location>
</feature>
<keyword evidence="3" id="KW-0802">TPR repeat</keyword>
<proteinExistence type="inferred from homology"/>
<dbReference type="InterPro" id="IPR019734">
    <property type="entry name" value="TPR_rpt"/>
</dbReference>
<comment type="function">
    <text evidence="1">Involved in endocytosis.</text>
</comment>
<comment type="similarity">
    <text evidence="2">Belongs to the YPP1 family.</text>
</comment>
<name>A0A9P6D8F1_PLEER</name>
<evidence type="ECO:0000256" key="1">
    <source>
        <dbReference type="ARBA" id="ARBA00002550"/>
    </source>
</evidence>
<evidence type="ECO:0000256" key="4">
    <source>
        <dbReference type="SAM" id="MobiDB-lite"/>
    </source>
</evidence>
<organism evidence="5 6">
    <name type="scientific">Pleurotus eryngii</name>
    <name type="common">Boletus of the steppes</name>
    <dbReference type="NCBI Taxonomy" id="5323"/>
    <lineage>
        <taxon>Eukaryota</taxon>
        <taxon>Fungi</taxon>
        <taxon>Dikarya</taxon>
        <taxon>Basidiomycota</taxon>
        <taxon>Agaricomycotina</taxon>
        <taxon>Agaricomycetes</taxon>
        <taxon>Agaricomycetidae</taxon>
        <taxon>Agaricales</taxon>
        <taxon>Pleurotineae</taxon>
        <taxon>Pleurotaceae</taxon>
        <taxon>Pleurotus</taxon>
    </lineage>
</organism>
<dbReference type="Proteomes" id="UP000807025">
    <property type="component" value="Unassembled WGS sequence"/>
</dbReference>
<gene>
    <name evidence="5" type="ORF">BDN71DRAFT_1445574</name>
</gene>
<reference evidence="5" key="1">
    <citation type="submission" date="2020-11" db="EMBL/GenBank/DDBJ databases">
        <authorList>
            <consortium name="DOE Joint Genome Institute"/>
            <person name="Ahrendt S."/>
            <person name="Riley R."/>
            <person name="Andreopoulos W."/>
            <person name="Labutti K."/>
            <person name="Pangilinan J."/>
            <person name="Ruiz-Duenas F.J."/>
            <person name="Barrasa J.M."/>
            <person name="Sanchez-Garcia M."/>
            <person name="Camarero S."/>
            <person name="Miyauchi S."/>
            <person name="Serrano A."/>
            <person name="Linde D."/>
            <person name="Babiker R."/>
            <person name="Drula E."/>
            <person name="Ayuso-Fernandez I."/>
            <person name="Pacheco R."/>
            <person name="Padilla G."/>
            <person name="Ferreira P."/>
            <person name="Barriuso J."/>
            <person name="Kellner H."/>
            <person name="Castanera R."/>
            <person name="Alfaro M."/>
            <person name="Ramirez L."/>
            <person name="Pisabarro A.G."/>
            <person name="Kuo A."/>
            <person name="Tritt A."/>
            <person name="Lipzen A."/>
            <person name="He G."/>
            <person name="Yan M."/>
            <person name="Ng V."/>
            <person name="Cullen D."/>
            <person name="Martin F."/>
            <person name="Rosso M.-N."/>
            <person name="Henrissat B."/>
            <person name="Hibbett D."/>
            <person name="Martinez A.T."/>
            <person name="Grigoriev I.V."/>
        </authorList>
    </citation>
    <scope>NUCLEOTIDE SEQUENCE</scope>
    <source>
        <strain evidence="5">ATCC 90797</strain>
    </source>
</reference>
<comment type="caution">
    <text evidence="5">The sequence shown here is derived from an EMBL/GenBank/DDBJ whole genome shotgun (WGS) entry which is preliminary data.</text>
</comment>
<feature type="region of interest" description="Disordered" evidence="4">
    <location>
        <begin position="756"/>
        <end position="775"/>
    </location>
</feature>
<dbReference type="AlphaFoldDB" id="A0A9P6D8F1"/>